<dbReference type="PANTHER" id="PTHR13131">
    <property type="entry name" value="CYSTINOSIN"/>
    <property type="match status" value="1"/>
</dbReference>
<dbReference type="EMBL" id="CAACVS010000253">
    <property type="protein sequence ID" value="VEU40038.1"/>
    <property type="molecule type" value="Genomic_DNA"/>
</dbReference>
<dbReference type="Gene3D" id="1.20.1280.290">
    <property type="match status" value="1"/>
</dbReference>
<dbReference type="Pfam" id="PF04193">
    <property type="entry name" value="PQ-loop"/>
    <property type="match status" value="2"/>
</dbReference>
<feature type="region of interest" description="Disordered" evidence="7">
    <location>
        <begin position="68"/>
        <end position="87"/>
    </location>
</feature>
<evidence type="ECO:0000256" key="7">
    <source>
        <dbReference type="SAM" id="MobiDB-lite"/>
    </source>
</evidence>
<keyword evidence="4" id="KW-0677">Repeat</keyword>
<evidence type="ECO:0000313" key="10">
    <source>
        <dbReference type="Proteomes" id="UP000291116"/>
    </source>
</evidence>
<keyword evidence="6 8" id="KW-0472">Membrane</keyword>
<sequence length="443" mass="50363">MEKLPGPPPIPASLAALDDWSSGSEEEHRRKNEQTPLIRHTSRKSGSRKNAFRKPDGFTELSTISDCKTHSQSSWSDGEKRIGDDDDRSISTYSTTGESVASLKSLATVSLENFREGLSIPFTDEEGSYQKIARGLGSLSVLGTIIGLTMPKNQYLNGRWYPWYRVISSVIGYNYFVLWSICFYPQVLLNYRRKSTKGLSNDFAILNLMGWSFYSAYLISMYFDDEIKIMYQQRFNNESSTVQSNDVAFSVHAMVLSFIYVVQIIYYGDSWCSFRLKPLTWLLVLAMGFPSALVPCLIKLGYLPYSTWLDYFYALSFFKICCTLTKYSKQVMLNWKRKSTSGWNIWYNFLECSGGSLSMLQITLDSADMRDMTGITGNIAKFALGFATIFFDAIFFSQHYILYPNKRAGTQEEGVPILIKTPSIVRTRSRLDLSELNGVDVEA</sequence>
<evidence type="ECO:0000313" key="9">
    <source>
        <dbReference type="EMBL" id="VEU40038.1"/>
    </source>
</evidence>
<evidence type="ECO:0000256" key="4">
    <source>
        <dbReference type="ARBA" id="ARBA00022737"/>
    </source>
</evidence>
<feature type="compositionally biased region" description="Pro residues" evidence="7">
    <location>
        <begin position="1"/>
        <end position="11"/>
    </location>
</feature>
<feature type="transmembrane region" description="Helical" evidence="8">
    <location>
        <begin position="170"/>
        <end position="191"/>
    </location>
</feature>
<accession>A0A448ZDD7</accession>
<feature type="transmembrane region" description="Helical" evidence="8">
    <location>
        <begin position="203"/>
        <end position="223"/>
    </location>
</feature>
<feature type="compositionally biased region" description="Basic residues" evidence="7">
    <location>
        <begin position="40"/>
        <end position="52"/>
    </location>
</feature>
<feature type="region of interest" description="Disordered" evidence="7">
    <location>
        <begin position="1"/>
        <end position="57"/>
    </location>
</feature>
<evidence type="ECO:0000256" key="2">
    <source>
        <dbReference type="ARBA" id="ARBA00022448"/>
    </source>
</evidence>
<evidence type="ECO:0000256" key="5">
    <source>
        <dbReference type="ARBA" id="ARBA00022989"/>
    </source>
</evidence>
<evidence type="ECO:0000256" key="1">
    <source>
        <dbReference type="ARBA" id="ARBA00004127"/>
    </source>
</evidence>
<evidence type="ECO:0000256" key="3">
    <source>
        <dbReference type="ARBA" id="ARBA00022692"/>
    </source>
</evidence>
<keyword evidence="3 8" id="KW-0812">Transmembrane</keyword>
<reference evidence="9 10" key="1">
    <citation type="submission" date="2019-01" db="EMBL/GenBank/DDBJ databases">
        <authorList>
            <person name="Ferrante I. M."/>
        </authorList>
    </citation>
    <scope>NUCLEOTIDE SEQUENCE [LARGE SCALE GENOMIC DNA]</scope>
    <source>
        <strain evidence="9 10">B856</strain>
    </source>
</reference>
<keyword evidence="10" id="KW-1185">Reference proteome</keyword>
<protein>
    <recommendedName>
        <fullName evidence="11">Cystinosin</fullName>
    </recommendedName>
</protein>
<dbReference type="PANTHER" id="PTHR13131:SF5">
    <property type="entry name" value="CYSTINOSIN"/>
    <property type="match status" value="1"/>
</dbReference>
<keyword evidence="2" id="KW-0813">Transport</keyword>
<comment type="subcellular location">
    <subcellularLocation>
        <location evidence="1">Endomembrane system</location>
        <topology evidence="1">Multi-pass membrane protein</topology>
    </subcellularLocation>
</comment>
<evidence type="ECO:0000256" key="6">
    <source>
        <dbReference type="ARBA" id="ARBA00023136"/>
    </source>
</evidence>
<feature type="transmembrane region" description="Helical" evidence="8">
    <location>
        <begin position="247"/>
        <end position="267"/>
    </location>
</feature>
<gene>
    <name evidence="9" type="ORF">PSNMU_V1.4_AUG-EV-PASAV3_0069090</name>
</gene>
<name>A0A448ZDD7_9STRA</name>
<dbReference type="OrthoDB" id="75720at2759"/>
<keyword evidence="5 8" id="KW-1133">Transmembrane helix</keyword>
<feature type="transmembrane region" description="Helical" evidence="8">
    <location>
        <begin position="279"/>
        <end position="302"/>
    </location>
</feature>
<dbReference type="SMART" id="SM00679">
    <property type="entry name" value="CTNS"/>
    <property type="match status" value="2"/>
</dbReference>
<dbReference type="GO" id="GO:0005774">
    <property type="term" value="C:vacuolar membrane"/>
    <property type="evidence" value="ECO:0007669"/>
    <property type="project" value="TreeGrafter"/>
</dbReference>
<dbReference type="GO" id="GO:0012505">
    <property type="term" value="C:endomembrane system"/>
    <property type="evidence" value="ECO:0007669"/>
    <property type="project" value="UniProtKB-SubCell"/>
</dbReference>
<organism evidence="9 10">
    <name type="scientific">Pseudo-nitzschia multistriata</name>
    <dbReference type="NCBI Taxonomy" id="183589"/>
    <lineage>
        <taxon>Eukaryota</taxon>
        <taxon>Sar</taxon>
        <taxon>Stramenopiles</taxon>
        <taxon>Ochrophyta</taxon>
        <taxon>Bacillariophyta</taxon>
        <taxon>Bacillariophyceae</taxon>
        <taxon>Bacillariophycidae</taxon>
        <taxon>Bacillariales</taxon>
        <taxon>Bacillariaceae</taxon>
        <taxon>Pseudo-nitzschia</taxon>
    </lineage>
</organism>
<dbReference type="AlphaFoldDB" id="A0A448ZDD7"/>
<dbReference type="GO" id="GO:0015184">
    <property type="term" value="F:L-cystine transmembrane transporter activity"/>
    <property type="evidence" value="ECO:0007669"/>
    <property type="project" value="TreeGrafter"/>
</dbReference>
<dbReference type="InterPro" id="IPR006603">
    <property type="entry name" value="PQ-loop_rpt"/>
</dbReference>
<dbReference type="Proteomes" id="UP000291116">
    <property type="component" value="Unassembled WGS sequence"/>
</dbReference>
<proteinExistence type="predicted"/>
<feature type="transmembrane region" description="Helical" evidence="8">
    <location>
        <begin position="382"/>
        <end position="403"/>
    </location>
</feature>
<evidence type="ECO:0000256" key="8">
    <source>
        <dbReference type="SAM" id="Phobius"/>
    </source>
</evidence>
<dbReference type="InterPro" id="IPR005282">
    <property type="entry name" value="LC_transporter"/>
</dbReference>
<evidence type="ECO:0008006" key="11">
    <source>
        <dbReference type="Google" id="ProtNLM"/>
    </source>
</evidence>